<evidence type="ECO:0000256" key="2">
    <source>
        <dbReference type="ARBA" id="ARBA00006664"/>
    </source>
</evidence>
<dbReference type="PANTHER" id="PTHR46070:SF3">
    <property type="entry name" value="DENN DOMAIN-CONTAINING PROTEIN 5B"/>
    <property type="match status" value="1"/>
</dbReference>
<dbReference type="FunFam" id="1.20.58.900:FF:000007">
    <property type="entry name" value="DENN domain-containing protein 5B"/>
    <property type="match status" value="1"/>
</dbReference>
<dbReference type="InterPro" id="IPR005112">
    <property type="entry name" value="dDENN_dom"/>
</dbReference>
<keyword evidence="5 8" id="KW-0472">Membrane</keyword>
<evidence type="ECO:0000256" key="4">
    <source>
        <dbReference type="ARBA" id="ARBA00022737"/>
    </source>
</evidence>
<evidence type="ECO:0000313" key="13">
    <source>
        <dbReference type="Proteomes" id="UP000472263"/>
    </source>
</evidence>
<keyword evidence="13" id="KW-1185">Reference proteome</keyword>
<feature type="domain" description="PLAT" evidence="9">
    <location>
        <begin position="930"/>
        <end position="1038"/>
    </location>
</feature>
<gene>
    <name evidence="12" type="primary">DENND5B</name>
    <name evidence="12" type="synonym">dennd5b</name>
</gene>
<dbReference type="InterPro" id="IPR037516">
    <property type="entry name" value="Tripartite_DENN"/>
</dbReference>
<dbReference type="Proteomes" id="UP000472263">
    <property type="component" value="Chromosome 23"/>
</dbReference>
<sequence length="1268" mass="142201">KVLPHHARIIGRALLLLLMHTFSLYFFILFLFLGENFEQSPLKRTFKSKVLAHYPENVEWNPFDQDAVNMLCMPKGLSFRTQADQREPQFHSFIITKEDGSRTYGFVHTFYEEVTSPQICSAMQTLYQMHNAEHASANPPSSSSSSSSSSMDSLASSLDEADSPTSSSSSSSSRGGGGGGGYDASRDTLYVSKALCLITPMPFMHACRRFLSQLHRAVTAATAPPLPLESYVHNILYEVPLPPPGRSLKFHGVYEPVVCQRPGLSELPLADFPLGDAFSLLGVENLVQLFTCTLLEMQILLYSQDYQRLMTVAEGITTLLFPFQWQHVYVPILPASLLHFLDAPVPYLMGLQSKEGTDRSKLELPQEANLCFVDIDNHCIELPEDFPQFPNKTEFIQELSEVLLSFGLSPKGGAPPRTGTPRKAAAALRELEDDGRNGNLAGDELAVLELLQGNATLERLQALAKRTGVTVARVDALRAGVKGQGTEGQGGRTAAEEEELRNAKLSVQLREVFASRFTTMFADYEAFVIQSSPDLESWLTNREQMHNFDKASFLSDQPEPYLPFLSHFIETQMFATFVDNKIMSQWEEKETLLRVFDGRIDKARLYNVRAPSLRSSNYQRCTILKESAQAIEQRLMKIDHTAIHPHLLDMKIGQGKYEQGFFPKLQADVLNAGPTNNKWSHRTATTQRRKDRHRQQTEHLNLDNDLKEKYMQEARSLGKNLRQPKLSDLSPAVIAQTNWKFVEGLLKECRMKTKRMLVEKMGREAVELGHGEANITGLEENTLIASLCDLLERIWSHGLQVKQGKSALWSHLLHYQAREEKLEQQQAESPVPHVAERRKSESAIGMPSLRVSVIQDMRHIQSMSEIKTEVGRARAWIRLSLEKKLLSQHLKQLLSRQALTKSVHTHTHTHTQNTLSHTHMLLINKIDFMIPYRAVIIPIKKLSNAMTTSNPWVCVSGELGDSGVMQIPKNVLEMTFDCQNLGKLTTVQLGHDNAGLLAKWLVDCVMVRNEITGHTYKFPCGRWLGKGVDDGSLERVLIGELVVPSGEEDSGRGCRTPPLQRSPSQTRRISITSLSGRGCKPTSAQIQEAIGEAVNNIIKHFHKPEKERGSLTILLCGESGLVGALEQFFHHGFKSARLFQKTVFVWDFVEKAVAYMESADQMGDLQETAEPLGMTCQSLCRYVNAINSTPRSIGKDGKFQLLVCLGARDRLLPQWLPLLVECPVILRMYEDSALLRDRSTVNALISVLQTLHDFPITLESSLVKGVDL</sequence>
<keyword evidence="8" id="KW-0812">Transmembrane</keyword>
<feature type="region of interest" description="Disordered" evidence="7">
    <location>
        <begin position="133"/>
        <end position="181"/>
    </location>
</feature>
<dbReference type="SMART" id="SM00799">
    <property type="entry name" value="DENN"/>
    <property type="match status" value="1"/>
</dbReference>
<comment type="similarity">
    <text evidence="2">Belongs to the RAB6IP1 family.</text>
</comment>
<dbReference type="SMART" id="SM00801">
    <property type="entry name" value="dDENN"/>
    <property type="match status" value="1"/>
</dbReference>
<proteinExistence type="inferred from homology"/>
<comment type="caution">
    <text evidence="6">Lacks conserved residue(s) required for the propagation of feature annotation.</text>
</comment>
<keyword evidence="8" id="KW-1133">Transmembrane helix</keyword>
<feature type="transmembrane region" description="Helical" evidence="8">
    <location>
        <begin position="12"/>
        <end position="33"/>
    </location>
</feature>
<dbReference type="Pfam" id="PF03455">
    <property type="entry name" value="dDENN"/>
    <property type="match status" value="1"/>
</dbReference>
<dbReference type="GO" id="GO:0016020">
    <property type="term" value="C:membrane"/>
    <property type="evidence" value="ECO:0007669"/>
    <property type="project" value="UniProtKB-SubCell"/>
</dbReference>
<reference evidence="12" key="3">
    <citation type="submission" date="2025-09" db="UniProtKB">
        <authorList>
            <consortium name="Ensembl"/>
        </authorList>
    </citation>
    <scope>IDENTIFICATION</scope>
</reference>
<evidence type="ECO:0000256" key="6">
    <source>
        <dbReference type="PROSITE-ProRule" id="PRU00152"/>
    </source>
</evidence>
<evidence type="ECO:0000256" key="8">
    <source>
        <dbReference type="SAM" id="Phobius"/>
    </source>
</evidence>
<dbReference type="InterPro" id="IPR004012">
    <property type="entry name" value="Run_dom"/>
</dbReference>
<dbReference type="GO" id="GO:0005085">
    <property type="term" value="F:guanyl-nucleotide exchange factor activity"/>
    <property type="evidence" value="ECO:0007669"/>
    <property type="project" value="UniProtKB-KW"/>
</dbReference>
<dbReference type="PANTHER" id="PTHR46070">
    <property type="entry name" value="PINSTRIPE, ISOFORM A"/>
    <property type="match status" value="1"/>
</dbReference>
<accession>A0A668A8K2</accession>
<dbReference type="Gene3D" id="2.60.60.20">
    <property type="entry name" value="PLAT/LH2 domain"/>
    <property type="match status" value="1"/>
</dbReference>
<dbReference type="AlphaFoldDB" id="A0A668A8K2"/>
<feature type="domain" description="RUN" evidence="11">
    <location>
        <begin position="778"/>
        <end position="935"/>
    </location>
</feature>
<dbReference type="PROSITE" id="PS50095">
    <property type="entry name" value="PLAT"/>
    <property type="match status" value="1"/>
</dbReference>
<dbReference type="Ensembl" id="ENSMMDT00005052151.1">
    <property type="protein sequence ID" value="ENSMMDP00005051145.1"/>
    <property type="gene ID" value="ENSMMDG00005022438.1"/>
</dbReference>
<dbReference type="InterPro" id="IPR047278">
    <property type="entry name" value="DEN5A/B"/>
</dbReference>
<dbReference type="InterPro" id="IPR001024">
    <property type="entry name" value="PLAT/LH2_dom"/>
</dbReference>
<evidence type="ECO:0000259" key="10">
    <source>
        <dbReference type="PROSITE" id="PS50211"/>
    </source>
</evidence>
<dbReference type="InterPro" id="IPR005113">
    <property type="entry name" value="uDENN_dom"/>
</dbReference>
<evidence type="ECO:0000256" key="3">
    <source>
        <dbReference type="ARBA" id="ARBA00022658"/>
    </source>
</evidence>
<dbReference type="GeneTree" id="ENSGT00940000153678"/>
<dbReference type="SUPFAM" id="SSF140741">
    <property type="entry name" value="RUN domain-like"/>
    <property type="match status" value="2"/>
</dbReference>
<dbReference type="PROSITE" id="PS50826">
    <property type="entry name" value="RUN"/>
    <property type="match status" value="2"/>
</dbReference>
<feature type="compositionally biased region" description="Polar residues" evidence="7">
    <location>
        <begin position="673"/>
        <end position="686"/>
    </location>
</feature>
<evidence type="ECO:0000256" key="5">
    <source>
        <dbReference type="ARBA" id="ARBA00023136"/>
    </source>
</evidence>
<evidence type="ECO:0000259" key="9">
    <source>
        <dbReference type="PROSITE" id="PS50095"/>
    </source>
</evidence>
<dbReference type="InterPro" id="IPR043153">
    <property type="entry name" value="DENN_C"/>
</dbReference>
<dbReference type="InterPro" id="IPR036392">
    <property type="entry name" value="PLAT/LH2_dom_sf"/>
</dbReference>
<keyword evidence="3" id="KW-0344">Guanine-nucleotide releasing factor</keyword>
<dbReference type="Pfam" id="PF02141">
    <property type="entry name" value="DENN"/>
    <property type="match status" value="1"/>
</dbReference>
<dbReference type="SUPFAM" id="SSF49723">
    <property type="entry name" value="Lipase/lipooxygenase domain (PLAT/LH2 domain)"/>
    <property type="match status" value="1"/>
</dbReference>
<name>A0A668A8K2_9TELE</name>
<dbReference type="Pfam" id="PF03456">
    <property type="entry name" value="uDENN"/>
    <property type="match status" value="1"/>
</dbReference>
<dbReference type="FunFam" id="2.60.60.20:FF:000001">
    <property type="entry name" value="DENN domain containing 5B"/>
    <property type="match status" value="1"/>
</dbReference>
<feature type="region of interest" description="Disordered" evidence="7">
    <location>
        <begin position="673"/>
        <end position="696"/>
    </location>
</feature>
<keyword evidence="4" id="KW-0677">Repeat</keyword>
<dbReference type="InterPro" id="IPR037213">
    <property type="entry name" value="Run_dom_sf"/>
</dbReference>
<reference evidence="12" key="1">
    <citation type="submission" date="2019-06" db="EMBL/GenBank/DDBJ databases">
        <authorList>
            <consortium name="Wellcome Sanger Institute Data Sharing"/>
        </authorList>
    </citation>
    <scope>NUCLEOTIDE SEQUENCE [LARGE SCALE GENOMIC DNA]</scope>
</reference>
<reference evidence="12" key="2">
    <citation type="submission" date="2025-08" db="UniProtKB">
        <authorList>
            <consortium name="Ensembl"/>
        </authorList>
    </citation>
    <scope>IDENTIFICATION</scope>
</reference>
<feature type="domain" description="RUN" evidence="11">
    <location>
        <begin position="1112"/>
        <end position="1263"/>
    </location>
</feature>
<dbReference type="CDD" id="cd01757">
    <property type="entry name" value="PLAT_RAB6IP1"/>
    <property type="match status" value="1"/>
</dbReference>
<dbReference type="Pfam" id="PF01477">
    <property type="entry name" value="PLAT"/>
    <property type="match status" value="1"/>
</dbReference>
<evidence type="ECO:0000256" key="7">
    <source>
        <dbReference type="SAM" id="MobiDB-lite"/>
    </source>
</evidence>
<dbReference type="Gene3D" id="3.40.50.11500">
    <property type="match status" value="1"/>
</dbReference>
<protein>
    <submittedName>
        <fullName evidence="12">DENN/MADD domain containing 5B</fullName>
    </submittedName>
</protein>
<dbReference type="SMART" id="SM00593">
    <property type="entry name" value="RUN"/>
    <property type="match status" value="2"/>
</dbReference>
<evidence type="ECO:0000259" key="11">
    <source>
        <dbReference type="PROSITE" id="PS50826"/>
    </source>
</evidence>
<dbReference type="InterPro" id="IPR047277">
    <property type="entry name" value="PLAT_RAB6IP1"/>
</dbReference>
<dbReference type="Pfam" id="PF02759">
    <property type="entry name" value="RUN"/>
    <property type="match status" value="2"/>
</dbReference>
<organism evidence="12 13">
    <name type="scientific">Myripristis murdjan</name>
    <name type="common">pinecone soldierfish</name>
    <dbReference type="NCBI Taxonomy" id="586833"/>
    <lineage>
        <taxon>Eukaryota</taxon>
        <taxon>Metazoa</taxon>
        <taxon>Chordata</taxon>
        <taxon>Craniata</taxon>
        <taxon>Vertebrata</taxon>
        <taxon>Euteleostomi</taxon>
        <taxon>Actinopterygii</taxon>
        <taxon>Neopterygii</taxon>
        <taxon>Teleostei</taxon>
        <taxon>Neoteleostei</taxon>
        <taxon>Acanthomorphata</taxon>
        <taxon>Holocentriformes</taxon>
        <taxon>Holocentridae</taxon>
        <taxon>Myripristis</taxon>
    </lineage>
</organism>
<dbReference type="PROSITE" id="PS50211">
    <property type="entry name" value="DENN"/>
    <property type="match status" value="1"/>
</dbReference>
<comment type="subcellular location">
    <subcellularLocation>
        <location evidence="1">Membrane</location>
    </subcellularLocation>
</comment>
<feature type="compositionally biased region" description="Low complexity" evidence="7">
    <location>
        <begin position="136"/>
        <end position="173"/>
    </location>
</feature>
<dbReference type="GO" id="GO:0031267">
    <property type="term" value="F:small GTPase binding"/>
    <property type="evidence" value="ECO:0007669"/>
    <property type="project" value="InterPro"/>
</dbReference>
<evidence type="ECO:0000313" key="12">
    <source>
        <dbReference type="Ensembl" id="ENSMMDP00005051145.1"/>
    </source>
</evidence>
<dbReference type="Gene3D" id="1.20.58.900">
    <property type="match status" value="2"/>
</dbReference>
<feature type="domain" description="UDENN" evidence="10">
    <location>
        <begin position="30"/>
        <end position="588"/>
    </location>
</feature>
<dbReference type="Gene3D" id="3.30.450.200">
    <property type="match status" value="1"/>
</dbReference>
<dbReference type="InterPro" id="IPR001194">
    <property type="entry name" value="cDENN_dom"/>
</dbReference>
<feature type="region of interest" description="Disordered" evidence="7">
    <location>
        <begin position="1047"/>
        <end position="1066"/>
    </location>
</feature>
<dbReference type="SMART" id="SM00800">
    <property type="entry name" value="uDENN"/>
    <property type="match status" value="1"/>
</dbReference>
<evidence type="ECO:0000256" key="1">
    <source>
        <dbReference type="ARBA" id="ARBA00004370"/>
    </source>
</evidence>